<feature type="binding site" evidence="12">
    <location>
        <position position="28"/>
    </location>
    <ligand>
        <name>[4Fe-4S] cluster</name>
        <dbReference type="ChEBI" id="CHEBI:49883"/>
        <label>1</label>
        <note>4Fe-4S-S-AdoMet</note>
    </ligand>
</feature>
<dbReference type="InterPro" id="IPR040064">
    <property type="entry name" value="MoaA-like"/>
</dbReference>
<dbReference type="InterPro" id="IPR013483">
    <property type="entry name" value="MoaA"/>
</dbReference>
<gene>
    <name evidence="12" type="primary">moaA</name>
    <name evidence="14" type="ORF">CRV06_02605</name>
</gene>
<keyword evidence="7 12" id="KW-0411">Iron-sulfur</keyword>
<feature type="binding site" evidence="12">
    <location>
        <position position="21"/>
    </location>
    <ligand>
        <name>[4Fe-4S] cluster</name>
        <dbReference type="ChEBI" id="CHEBI:49883"/>
        <label>1</label>
        <note>4Fe-4S-S-AdoMet</note>
    </ligand>
</feature>
<evidence type="ECO:0000256" key="8">
    <source>
        <dbReference type="ARBA" id="ARBA00023134"/>
    </source>
</evidence>
<dbReference type="InterPro" id="IPR000385">
    <property type="entry name" value="MoaA_NifB_PqqE_Fe-S-bd_CS"/>
</dbReference>
<dbReference type="InterPro" id="IPR050105">
    <property type="entry name" value="MoCo_biosynth_MoaA/MoaC"/>
</dbReference>
<dbReference type="GO" id="GO:0051539">
    <property type="term" value="F:4 iron, 4 sulfur cluster binding"/>
    <property type="evidence" value="ECO:0007669"/>
    <property type="project" value="UniProtKB-UniRule"/>
</dbReference>
<dbReference type="GO" id="GO:1904047">
    <property type="term" value="F:S-adenosyl-L-methionine binding"/>
    <property type="evidence" value="ECO:0007669"/>
    <property type="project" value="UniProtKB-UniRule"/>
</dbReference>
<evidence type="ECO:0000256" key="4">
    <source>
        <dbReference type="ARBA" id="ARBA00022723"/>
    </source>
</evidence>
<evidence type="ECO:0000256" key="9">
    <source>
        <dbReference type="ARBA" id="ARBA00023150"/>
    </source>
</evidence>
<feature type="binding site" evidence="12">
    <location>
        <position position="189"/>
    </location>
    <ligand>
        <name>S-adenosyl-L-methionine</name>
        <dbReference type="ChEBI" id="CHEBI:59789"/>
    </ligand>
</feature>
<dbReference type="HAMAP" id="MF_01225_B">
    <property type="entry name" value="MoaA_B"/>
    <property type="match status" value="1"/>
</dbReference>
<dbReference type="RefSeq" id="WP_129081214.1">
    <property type="nucleotide sequence ID" value="NZ_CP041070.1"/>
</dbReference>
<reference evidence="14 15" key="1">
    <citation type="submission" date="2017-10" db="EMBL/GenBank/DDBJ databases">
        <title>Genomics of the genus Arcobacter.</title>
        <authorList>
            <person name="Perez-Cataluna A."/>
            <person name="Figueras M.J."/>
        </authorList>
    </citation>
    <scope>NUCLEOTIDE SEQUENCE [LARGE SCALE GENOMIC DNA]</scope>
    <source>
        <strain evidence="14 15">DSM 24636</strain>
    </source>
</reference>
<evidence type="ECO:0000256" key="11">
    <source>
        <dbReference type="ARBA" id="ARBA00048697"/>
    </source>
</evidence>
<comment type="cofactor">
    <cofactor evidence="12">
        <name>[4Fe-4S] cluster</name>
        <dbReference type="ChEBI" id="CHEBI:49883"/>
    </cofactor>
    <text evidence="12">Binds 2 [4Fe-4S] clusters. Binds 1 [4Fe-4S] cluster coordinated with 3 cysteines and an exchangeable S-adenosyl-L-methionine and 1 [4Fe-4S] cluster coordinated with 3 cysteines and the GTP-derived substrate.</text>
</comment>
<dbReference type="GO" id="GO:0005525">
    <property type="term" value="F:GTP binding"/>
    <property type="evidence" value="ECO:0007669"/>
    <property type="project" value="UniProtKB-UniRule"/>
</dbReference>
<dbReference type="InterPro" id="IPR006638">
    <property type="entry name" value="Elp3/MiaA/NifB-like_rSAM"/>
</dbReference>
<feature type="binding site" evidence="12">
    <location>
        <position position="64"/>
    </location>
    <ligand>
        <name>GTP</name>
        <dbReference type="ChEBI" id="CHEBI:37565"/>
    </ligand>
</feature>
<dbReference type="SFLD" id="SFLDS00029">
    <property type="entry name" value="Radical_SAM"/>
    <property type="match status" value="1"/>
</dbReference>
<dbReference type="SUPFAM" id="SSF102114">
    <property type="entry name" value="Radical SAM enzymes"/>
    <property type="match status" value="1"/>
</dbReference>
<dbReference type="EMBL" id="PDKO01000001">
    <property type="protein sequence ID" value="RXJ64863.1"/>
    <property type="molecule type" value="Genomic_DNA"/>
</dbReference>
<comment type="subunit">
    <text evidence="12">Monomer and homodimer.</text>
</comment>
<dbReference type="PROSITE" id="PS01305">
    <property type="entry name" value="MOAA_NIFB_PQQE"/>
    <property type="match status" value="1"/>
</dbReference>
<keyword evidence="3 12" id="KW-0949">S-adenosyl-L-methionine</keyword>
<evidence type="ECO:0000256" key="10">
    <source>
        <dbReference type="ARBA" id="ARBA00023239"/>
    </source>
</evidence>
<feature type="binding site" evidence="12">
    <location>
        <position position="14"/>
    </location>
    <ligand>
        <name>GTP</name>
        <dbReference type="ChEBI" id="CHEBI:37565"/>
    </ligand>
</feature>
<comment type="function">
    <text evidence="12">Catalyzes the cyclization of GTP to (8S)-3',8-cyclo-7,8-dihydroguanosine 5'-triphosphate.</text>
</comment>
<evidence type="ECO:0000256" key="6">
    <source>
        <dbReference type="ARBA" id="ARBA00023004"/>
    </source>
</evidence>
<keyword evidence="8 12" id="KW-0342">GTP-binding</keyword>
<dbReference type="InterPro" id="IPR007197">
    <property type="entry name" value="rSAM"/>
</dbReference>
<feature type="binding site" evidence="12">
    <location>
        <position position="68"/>
    </location>
    <ligand>
        <name>S-adenosyl-L-methionine</name>
        <dbReference type="ChEBI" id="CHEBI:59789"/>
    </ligand>
</feature>
<feature type="domain" description="Radical SAM core" evidence="13">
    <location>
        <begin position="5"/>
        <end position="232"/>
    </location>
</feature>
<feature type="binding site" evidence="12">
    <location>
        <position position="119"/>
    </location>
    <ligand>
        <name>S-adenosyl-L-methionine</name>
        <dbReference type="ChEBI" id="CHEBI:59789"/>
    </ligand>
</feature>
<dbReference type="CDD" id="cd21117">
    <property type="entry name" value="Twitch_MoaA"/>
    <property type="match status" value="1"/>
</dbReference>
<evidence type="ECO:0000256" key="7">
    <source>
        <dbReference type="ARBA" id="ARBA00023014"/>
    </source>
</evidence>
<dbReference type="InterPro" id="IPR058240">
    <property type="entry name" value="rSAM_sf"/>
</dbReference>
<keyword evidence="2 12" id="KW-0004">4Fe-4S</keyword>
<evidence type="ECO:0000256" key="2">
    <source>
        <dbReference type="ARBA" id="ARBA00022485"/>
    </source>
</evidence>
<evidence type="ECO:0000313" key="14">
    <source>
        <dbReference type="EMBL" id="RXJ64863.1"/>
    </source>
</evidence>
<dbReference type="GO" id="GO:0046872">
    <property type="term" value="F:metal ion binding"/>
    <property type="evidence" value="ECO:0007669"/>
    <property type="project" value="UniProtKB-KW"/>
</dbReference>
<dbReference type="OrthoDB" id="9763993at2"/>
<keyword evidence="9 12" id="KW-0501">Molybdenum cofactor biosynthesis</keyword>
<keyword evidence="5 12" id="KW-0547">Nucleotide-binding</keyword>
<dbReference type="GO" id="GO:0061799">
    <property type="term" value="F:cyclic pyranopterin monophosphate synthase activity"/>
    <property type="evidence" value="ECO:0007669"/>
    <property type="project" value="TreeGrafter"/>
</dbReference>
<dbReference type="EC" id="4.1.99.22" evidence="1 12"/>
<dbReference type="STRING" id="877500.GCA_000935065_02153"/>
<dbReference type="CDD" id="cd01335">
    <property type="entry name" value="Radical_SAM"/>
    <property type="match status" value="1"/>
</dbReference>
<dbReference type="PANTHER" id="PTHR22960:SF0">
    <property type="entry name" value="MOLYBDENUM COFACTOR BIOSYNTHESIS PROTEIN 1"/>
    <property type="match status" value="1"/>
</dbReference>
<comment type="caution">
    <text evidence="14">The sequence shown here is derived from an EMBL/GenBank/DDBJ whole genome shotgun (WGS) entry which is preliminary data.</text>
</comment>
<dbReference type="SMART" id="SM00729">
    <property type="entry name" value="Elp3"/>
    <property type="match status" value="1"/>
</dbReference>
<dbReference type="Pfam" id="PF06463">
    <property type="entry name" value="Mob_synth_C"/>
    <property type="match status" value="1"/>
</dbReference>
<comment type="catalytic activity">
    <reaction evidence="11 12">
        <text>GTP + AH2 + S-adenosyl-L-methionine = (8S)-3',8-cyclo-7,8-dihydroguanosine 5'-triphosphate + 5'-deoxyadenosine + L-methionine + A + H(+)</text>
        <dbReference type="Rhea" id="RHEA:49576"/>
        <dbReference type="ChEBI" id="CHEBI:13193"/>
        <dbReference type="ChEBI" id="CHEBI:15378"/>
        <dbReference type="ChEBI" id="CHEBI:17319"/>
        <dbReference type="ChEBI" id="CHEBI:17499"/>
        <dbReference type="ChEBI" id="CHEBI:37565"/>
        <dbReference type="ChEBI" id="CHEBI:57844"/>
        <dbReference type="ChEBI" id="CHEBI:59789"/>
        <dbReference type="ChEBI" id="CHEBI:131766"/>
        <dbReference type="EC" id="4.1.99.22"/>
    </reaction>
</comment>
<dbReference type="UniPathway" id="UPA00344"/>
<evidence type="ECO:0000313" key="15">
    <source>
        <dbReference type="Proteomes" id="UP000290191"/>
    </source>
</evidence>
<comment type="pathway">
    <text evidence="12">Cofactor biosynthesis; molybdopterin biosynthesis.</text>
</comment>
<keyword evidence="15" id="KW-1185">Reference proteome</keyword>
<dbReference type="AlphaFoldDB" id="A0A4Q0Y4U3"/>
<evidence type="ECO:0000256" key="5">
    <source>
        <dbReference type="ARBA" id="ARBA00022741"/>
    </source>
</evidence>
<name>A0A4Q0Y4U3_9BACT</name>
<evidence type="ECO:0000259" key="13">
    <source>
        <dbReference type="PROSITE" id="PS51918"/>
    </source>
</evidence>
<dbReference type="InterPro" id="IPR013785">
    <property type="entry name" value="Aldolase_TIM"/>
</dbReference>
<keyword evidence="10 12" id="KW-0456">Lyase</keyword>
<feature type="binding site" evidence="12">
    <location>
        <position position="252"/>
    </location>
    <ligand>
        <name>[4Fe-4S] cluster</name>
        <dbReference type="ChEBI" id="CHEBI:49883"/>
        <label>2</label>
        <note>4Fe-4S-substrate</note>
    </ligand>
</feature>
<keyword evidence="4 12" id="KW-0479">Metal-binding</keyword>
<dbReference type="SFLD" id="SFLDG01383">
    <property type="entry name" value="cyclic_pyranopterin_phosphate"/>
    <property type="match status" value="1"/>
</dbReference>
<dbReference type="Proteomes" id="UP000290191">
    <property type="component" value="Unassembled WGS sequence"/>
</dbReference>
<evidence type="ECO:0000256" key="1">
    <source>
        <dbReference type="ARBA" id="ARBA00012167"/>
    </source>
</evidence>
<evidence type="ECO:0000256" key="3">
    <source>
        <dbReference type="ARBA" id="ARBA00022691"/>
    </source>
</evidence>
<sequence length="323" mass="37543">MLVDKFDRKIDYLRVSVTQRCNFRCQYCMPEKPFEWTPKEDLLSYEQMFDFIKVAIDKGIKKIRITGGEPLVRDDLHKLISMISSYKPDIDLAITTNAYLLKEQIFKLKEAGLKRVNISLDSLEKETFWYLSKRDALQKVLDSIEAALKAEVKVKINSVILKNINENEILNLYNFAKSKNIQIRFIEYMENKNAYIDLKTVPSSQIIETIKSKYCLEETNLPKSSAAKLYKDEDGYVFGIIEPYDDSFCKACNRIRLSANGDLIPCLYYEDSLNIKSSLHNKQKTENILKQVIDNRPEKNKWSHNKTAENTEISSRAFYFTGG</sequence>
<feature type="binding site" evidence="12">
    <location>
        <position position="25"/>
    </location>
    <ligand>
        <name>[4Fe-4S] cluster</name>
        <dbReference type="ChEBI" id="CHEBI:49883"/>
        <label>1</label>
        <note>4Fe-4S-S-AdoMet</note>
    </ligand>
</feature>
<accession>A0A4Q0Y4U3</accession>
<dbReference type="GO" id="GO:0006777">
    <property type="term" value="P:Mo-molybdopterin cofactor biosynthetic process"/>
    <property type="evidence" value="ECO:0007669"/>
    <property type="project" value="UniProtKB-UniRule"/>
</dbReference>
<feature type="binding site" evidence="12">
    <location>
        <position position="266"/>
    </location>
    <ligand>
        <name>[4Fe-4S] cluster</name>
        <dbReference type="ChEBI" id="CHEBI:49883"/>
        <label>2</label>
        <note>4Fe-4S-substrate</note>
    </ligand>
</feature>
<dbReference type="InterPro" id="IPR010505">
    <property type="entry name" value="MoaA_twitch"/>
</dbReference>
<feature type="binding site" evidence="12">
    <location>
        <position position="95"/>
    </location>
    <ligand>
        <name>GTP</name>
        <dbReference type="ChEBI" id="CHEBI:37565"/>
    </ligand>
</feature>
<evidence type="ECO:0000256" key="12">
    <source>
        <dbReference type="HAMAP-Rule" id="MF_01225"/>
    </source>
</evidence>
<dbReference type="PROSITE" id="PS51918">
    <property type="entry name" value="RADICAL_SAM"/>
    <property type="match status" value="1"/>
</dbReference>
<protein>
    <recommendedName>
        <fullName evidence="1 12">GTP 3',8-cyclase</fullName>
        <ecNumber evidence="1 12">4.1.99.22</ecNumber>
    </recommendedName>
    <alternativeName>
        <fullName evidence="12">Molybdenum cofactor biosynthesis protein A</fullName>
    </alternativeName>
</protein>
<proteinExistence type="inferred from homology"/>
<dbReference type="SFLD" id="SFLDG01386">
    <property type="entry name" value="main_SPASM_domain-containing"/>
    <property type="match status" value="1"/>
</dbReference>
<feature type="binding site" evidence="12">
    <location>
        <position position="155"/>
    </location>
    <ligand>
        <name>GTP</name>
        <dbReference type="ChEBI" id="CHEBI:37565"/>
    </ligand>
</feature>
<feature type="binding site" evidence="12">
    <location>
        <begin position="254"/>
        <end position="256"/>
    </location>
    <ligand>
        <name>GTP</name>
        <dbReference type="ChEBI" id="CHEBI:37565"/>
    </ligand>
</feature>
<dbReference type="Pfam" id="PF04055">
    <property type="entry name" value="Radical_SAM"/>
    <property type="match status" value="1"/>
</dbReference>
<dbReference type="SFLD" id="SFLDG01067">
    <property type="entry name" value="SPASM/twitch_domain_containing"/>
    <property type="match status" value="1"/>
</dbReference>
<feature type="binding site" evidence="12">
    <location>
        <position position="27"/>
    </location>
    <ligand>
        <name>S-adenosyl-L-methionine</name>
        <dbReference type="ChEBI" id="CHEBI:59789"/>
    </ligand>
</feature>
<dbReference type="GO" id="GO:0061798">
    <property type="term" value="F:GTP 3',8'-cyclase activity"/>
    <property type="evidence" value="ECO:0007669"/>
    <property type="project" value="UniProtKB-UniRule"/>
</dbReference>
<dbReference type="PANTHER" id="PTHR22960">
    <property type="entry name" value="MOLYBDOPTERIN COFACTOR SYNTHESIS PROTEIN A"/>
    <property type="match status" value="1"/>
</dbReference>
<feature type="binding site" evidence="12">
    <location>
        <position position="249"/>
    </location>
    <ligand>
        <name>[4Fe-4S] cluster</name>
        <dbReference type="ChEBI" id="CHEBI:49883"/>
        <label>2</label>
        <note>4Fe-4S-substrate</note>
    </ligand>
</feature>
<comment type="similarity">
    <text evidence="12">Belongs to the radical SAM superfamily. MoaA family.</text>
</comment>
<organism evidence="14 15">
    <name type="scientific">Halarcobacter anaerophilus</name>
    <dbReference type="NCBI Taxonomy" id="877500"/>
    <lineage>
        <taxon>Bacteria</taxon>
        <taxon>Pseudomonadati</taxon>
        <taxon>Campylobacterota</taxon>
        <taxon>Epsilonproteobacteria</taxon>
        <taxon>Campylobacterales</taxon>
        <taxon>Arcobacteraceae</taxon>
        <taxon>Halarcobacter</taxon>
    </lineage>
</organism>
<dbReference type="NCBIfam" id="TIGR02666">
    <property type="entry name" value="moaA"/>
    <property type="match status" value="1"/>
</dbReference>
<dbReference type="Gene3D" id="3.20.20.70">
    <property type="entry name" value="Aldolase class I"/>
    <property type="match status" value="1"/>
</dbReference>
<keyword evidence="6 12" id="KW-0408">Iron</keyword>